<evidence type="ECO:0000313" key="3">
    <source>
        <dbReference type="Proteomes" id="UP001280581"/>
    </source>
</evidence>
<dbReference type="Proteomes" id="UP001280581">
    <property type="component" value="Unassembled WGS sequence"/>
</dbReference>
<dbReference type="SUPFAM" id="SSF56300">
    <property type="entry name" value="Metallo-dependent phosphatases"/>
    <property type="match status" value="1"/>
</dbReference>
<gene>
    <name evidence="2" type="ORF">GRF29_216g747428</name>
</gene>
<dbReference type="PANTHER" id="PTHR12905">
    <property type="entry name" value="METALLOPHOSPHOESTERASE"/>
    <property type="match status" value="1"/>
</dbReference>
<dbReference type="AlphaFoldDB" id="A0AAN6RAZ8"/>
<dbReference type="GO" id="GO:0016787">
    <property type="term" value="F:hydrolase activity"/>
    <property type="evidence" value="ECO:0007669"/>
    <property type="project" value="InterPro"/>
</dbReference>
<protein>
    <recommendedName>
        <fullName evidence="1">Calcineurin-like phosphoesterase domain-containing protein</fullName>
    </recommendedName>
</protein>
<dbReference type="PANTHER" id="PTHR12905:SF16">
    <property type="entry name" value="SER_THR PROTEIN PHOSPHATASE FAMILY PROTEIN (AFU_ORTHOLOGUE AFUA_1G06000)"/>
    <property type="match status" value="1"/>
</dbReference>
<dbReference type="Pfam" id="PF00149">
    <property type="entry name" value="Metallophos"/>
    <property type="match status" value="1"/>
</dbReference>
<organism evidence="2 3">
    <name type="scientific">Pseudopithomyces chartarum</name>
    <dbReference type="NCBI Taxonomy" id="1892770"/>
    <lineage>
        <taxon>Eukaryota</taxon>
        <taxon>Fungi</taxon>
        <taxon>Dikarya</taxon>
        <taxon>Ascomycota</taxon>
        <taxon>Pezizomycotina</taxon>
        <taxon>Dothideomycetes</taxon>
        <taxon>Pleosporomycetidae</taxon>
        <taxon>Pleosporales</taxon>
        <taxon>Massarineae</taxon>
        <taxon>Didymosphaeriaceae</taxon>
        <taxon>Pseudopithomyces</taxon>
    </lineage>
</organism>
<feature type="domain" description="Calcineurin-like phosphoesterase" evidence="1">
    <location>
        <begin position="14"/>
        <end position="216"/>
    </location>
</feature>
<sequence length="393" mass="44024">MTTKDTARQTRKTRIVCISDTHNQTPKLPQGDVLIHAGDMTKQGSRHELERTVRWLESTDFEAKIVIAGNHDMTLDALFYEKQLNGDGLSNTRKWPEPQNPEENRKLFTESKSITYLENEAATIYLNAEDGPRTCFKVFGSPYTPNNRNWAFAYKPGTAQQMWDTIPLDTDIVVTHTPPLGHCDKVEHDARTGCGELSQALSRVRPMLSVFGHIHDARGVERVRWNLEGQTPANGGLTESVEIWQDPGIGKRQSMVNLSRKGRRPLNNRSRLTRQMSKPEMISQGGPLGRNPTDLPDVLRHVDDIGNNDASSVEEALGRVDERVKLKLGGAIECRQGPQRPGEMELGQQPDVEAGERRETVMINAAFCGAHHLKTAFNKPIVVDVDLPIWEGE</sequence>
<name>A0AAN6RAZ8_9PLEO</name>
<evidence type="ECO:0000259" key="1">
    <source>
        <dbReference type="Pfam" id="PF00149"/>
    </source>
</evidence>
<keyword evidence="3" id="KW-1185">Reference proteome</keyword>
<dbReference type="InterPro" id="IPR004843">
    <property type="entry name" value="Calcineurin-like_PHP"/>
</dbReference>
<proteinExistence type="predicted"/>
<dbReference type="InterPro" id="IPR029052">
    <property type="entry name" value="Metallo-depent_PP-like"/>
</dbReference>
<reference evidence="2 3" key="1">
    <citation type="submission" date="2021-02" db="EMBL/GenBank/DDBJ databases">
        <title>Genome assembly of Pseudopithomyces chartarum.</title>
        <authorList>
            <person name="Jauregui R."/>
            <person name="Singh J."/>
            <person name="Voisey C."/>
        </authorList>
    </citation>
    <scope>NUCLEOTIDE SEQUENCE [LARGE SCALE GENOMIC DNA]</scope>
    <source>
        <strain evidence="2 3">AGR01</strain>
    </source>
</reference>
<evidence type="ECO:0000313" key="2">
    <source>
        <dbReference type="EMBL" id="KAK3197621.1"/>
    </source>
</evidence>
<dbReference type="InterPro" id="IPR051693">
    <property type="entry name" value="UPF0046_metallophosphoest"/>
</dbReference>
<dbReference type="Gene3D" id="3.60.21.10">
    <property type="match status" value="1"/>
</dbReference>
<dbReference type="EMBL" id="WVTA01000018">
    <property type="protein sequence ID" value="KAK3197621.1"/>
    <property type="molecule type" value="Genomic_DNA"/>
</dbReference>
<accession>A0AAN6RAZ8</accession>
<comment type="caution">
    <text evidence="2">The sequence shown here is derived from an EMBL/GenBank/DDBJ whole genome shotgun (WGS) entry which is preliminary data.</text>
</comment>
<dbReference type="CDD" id="cd07379">
    <property type="entry name" value="MPP_239FB"/>
    <property type="match status" value="1"/>
</dbReference>